<dbReference type="Pfam" id="PF14714">
    <property type="entry name" value="KH_dom-like"/>
    <property type="match status" value="1"/>
</dbReference>
<dbReference type="HAMAP" id="MF_00195">
    <property type="entry name" value="GTPase_Der"/>
    <property type="match status" value="1"/>
</dbReference>
<dbReference type="PANTHER" id="PTHR43834">
    <property type="entry name" value="GTPASE DER"/>
    <property type="match status" value="1"/>
</dbReference>
<feature type="binding site" evidence="8">
    <location>
        <begin position="120"/>
        <end position="123"/>
    </location>
    <ligand>
        <name>GTP</name>
        <dbReference type="ChEBI" id="CHEBI:37565"/>
        <label>1</label>
    </ligand>
</feature>
<feature type="domain" description="GTPase Der C-terminal KH-domain-like" evidence="11">
    <location>
        <begin position="364"/>
        <end position="445"/>
    </location>
</feature>
<comment type="subunit">
    <text evidence="8">Associates with the 50S ribosomal subunit.</text>
</comment>
<dbReference type="PIRSF" id="PIRSF006485">
    <property type="entry name" value="GTP-binding_EngA"/>
    <property type="match status" value="1"/>
</dbReference>
<evidence type="ECO:0000256" key="5">
    <source>
        <dbReference type="ARBA" id="ARBA00022741"/>
    </source>
</evidence>
<dbReference type="NCBIfam" id="TIGR03594">
    <property type="entry name" value="GTPase_EngA"/>
    <property type="match status" value="1"/>
</dbReference>
<evidence type="ECO:0000259" key="10">
    <source>
        <dbReference type="Pfam" id="PF01926"/>
    </source>
</evidence>
<evidence type="ECO:0000313" key="12">
    <source>
        <dbReference type="EMBL" id="EKD66502.1"/>
    </source>
</evidence>
<dbReference type="GO" id="GO:0043022">
    <property type="term" value="F:ribosome binding"/>
    <property type="evidence" value="ECO:0007669"/>
    <property type="project" value="TreeGrafter"/>
</dbReference>
<dbReference type="InterPro" id="IPR032859">
    <property type="entry name" value="KH_dom-like"/>
</dbReference>
<dbReference type="AlphaFoldDB" id="K2AXL4"/>
<dbReference type="Gene3D" id="3.30.300.20">
    <property type="match status" value="1"/>
</dbReference>
<evidence type="ECO:0000256" key="4">
    <source>
        <dbReference type="ARBA" id="ARBA00022737"/>
    </source>
</evidence>
<dbReference type="GO" id="GO:0005525">
    <property type="term" value="F:GTP binding"/>
    <property type="evidence" value="ECO:0007669"/>
    <property type="project" value="UniProtKB-UniRule"/>
</dbReference>
<protein>
    <recommendedName>
        <fullName evidence="2 8">GTPase Der</fullName>
    </recommendedName>
    <alternativeName>
        <fullName evidence="7 8">GTP-binding protein EngA</fullName>
    </alternativeName>
</protein>
<dbReference type="Gene3D" id="3.40.50.300">
    <property type="entry name" value="P-loop containing nucleotide triphosphate hydrolases"/>
    <property type="match status" value="2"/>
</dbReference>
<gene>
    <name evidence="8" type="primary">der</name>
    <name evidence="12" type="ORF">ACD_49C00038G0036</name>
</gene>
<keyword evidence="6 8" id="KW-0342">GTP-binding</keyword>
<evidence type="ECO:0000256" key="8">
    <source>
        <dbReference type="HAMAP-Rule" id="MF_00195"/>
    </source>
</evidence>
<evidence type="ECO:0000256" key="7">
    <source>
        <dbReference type="ARBA" id="ARBA00032345"/>
    </source>
</evidence>
<dbReference type="InterPro" id="IPR006073">
    <property type="entry name" value="GTP-bd"/>
</dbReference>
<dbReference type="FunFam" id="3.30.300.20:FF:000004">
    <property type="entry name" value="GTPase Der"/>
    <property type="match status" value="1"/>
</dbReference>
<keyword evidence="3 8" id="KW-0690">Ribosome biogenesis</keyword>
<comment type="caution">
    <text evidence="8">Lacks conserved residue(s) required for the propagation of feature annotation.</text>
</comment>
<dbReference type="InterPro" id="IPR016484">
    <property type="entry name" value="GTPase_Der"/>
</dbReference>
<feature type="domain" description="G" evidence="10">
    <location>
        <begin position="183"/>
        <end position="301"/>
    </location>
</feature>
<feature type="binding site" evidence="8">
    <location>
        <begin position="187"/>
        <end position="194"/>
    </location>
    <ligand>
        <name>GTP</name>
        <dbReference type="ChEBI" id="CHEBI:37565"/>
        <label>2</label>
    </ligand>
</feature>
<dbReference type="InterPro" id="IPR015946">
    <property type="entry name" value="KH_dom-like_a/b"/>
</dbReference>
<evidence type="ECO:0000256" key="1">
    <source>
        <dbReference type="ARBA" id="ARBA00008279"/>
    </source>
</evidence>
<evidence type="ECO:0000256" key="6">
    <source>
        <dbReference type="ARBA" id="ARBA00023134"/>
    </source>
</evidence>
<feature type="binding site" evidence="8">
    <location>
        <begin position="300"/>
        <end position="303"/>
    </location>
    <ligand>
        <name>GTP</name>
        <dbReference type="ChEBI" id="CHEBI:37565"/>
        <label>2</label>
    </ligand>
</feature>
<name>K2AXL4_9BACT</name>
<evidence type="ECO:0000259" key="11">
    <source>
        <dbReference type="Pfam" id="PF14714"/>
    </source>
</evidence>
<dbReference type="SUPFAM" id="SSF52540">
    <property type="entry name" value="P-loop containing nucleoside triphosphate hydrolases"/>
    <property type="match status" value="2"/>
</dbReference>
<evidence type="ECO:0000256" key="2">
    <source>
        <dbReference type="ARBA" id="ARBA00020953"/>
    </source>
</evidence>
<organism evidence="12">
    <name type="scientific">uncultured bacterium</name>
    <name type="common">gcode 4</name>
    <dbReference type="NCBI Taxonomy" id="1234023"/>
    <lineage>
        <taxon>Bacteria</taxon>
        <taxon>environmental samples</taxon>
    </lineage>
</organism>
<comment type="similarity">
    <text evidence="1 8 9">Belongs to the TRAFAC class TrmE-Era-EngA-EngB-Septin-like GTPase superfamily. EngA (Der) GTPase family.</text>
</comment>
<dbReference type="PANTHER" id="PTHR43834:SF6">
    <property type="entry name" value="GTPASE DER"/>
    <property type="match status" value="1"/>
</dbReference>
<proteinExistence type="inferred from homology"/>
<sequence length="463" mass="54618">MIWRVTIIGRPNVGKSSLFNSLARHKIAIVSDIENTTRDILEYQVNDEENNISYIIADSGGITSGTKDEILQDIRSRVDASIDKSNLILFVLEADKITDLDLEIVKKIRKLEKDVIIVWNKADNQNKLNEAYELYSLWFEDIVFTSVAQKQWLTELKNKVAAKLKEKWLNIKEVDYSETDIKLALIGRPNVGKSSLINAITWENRVMVKDMPGTTRDSVDTIFEHQDRRFILIDTAWIRRAWRIWYKNIEDWSVIRSEKAIVRSDIVALIIDWFDGITSGDQHIIEKAVDESKWVILVVNKWDKVLQKPGINKDTIQKEYMSYLKLKFDFLSYVTPVFTSAINGKRVDEILEVAAKIKDERLKRVKTWVFNNFLEQVMYKHPPTWNKKSHKPKIYYWSQVDVNPPKFLISVNHKEHFHFSYKRYLENKIREFFWFWGTPIIIELKSRESIYKKWKKVIPKGDK</sequence>
<comment type="caution">
    <text evidence="12">The sequence shown here is derived from an EMBL/GenBank/DDBJ whole genome shotgun (WGS) entry which is preliminary data.</text>
</comment>
<keyword evidence="5 8" id="KW-0547">Nucleotide-binding</keyword>
<keyword evidence="4 9" id="KW-0677">Repeat</keyword>
<reference evidence="12" key="1">
    <citation type="journal article" date="2012" name="Science">
        <title>Fermentation, hydrogen, and sulfur metabolism in multiple uncultivated bacterial phyla.</title>
        <authorList>
            <person name="Wrighton K.C."/>
            <person name="Thomas B.C."/>
            <person name="Sharon I."/>
            <person name="Miller C.S."/>
            <person name="Castelle C.J."/>
            <person name="VerBerkmoes N.C."/>
            <person name="Wilkins M.J."/>
            <person name="Hettich R.L."/>
            <person name="Lipton M.S."/>
            <person name="Williams K.H."/>
            <person name="Long P.E."/>
            <person name="Banfield J.F."/>
        </authorList>
    </citation>
    <scope>NUCLEOTIDE SEQUENCE [LARGE SCALE GENOMIC DNA]</scope>
</reference>
<feature type="binding site" evidence="8">
    <location>
        <begin position="9"/>
        <end position="16"/>
    </location>
    <ligand>
        <name>GTP</name>
        <dbReference type="ChEBI" id="CHEBI:37565"/>
        <label>1</label>
    </ligand>
</feature>
<dbReference type="CDD" id="cd01895">
    <property type="entry name" value="EngA2"/>
    <property type="match status" value="1"/>
</dbReference>
<feature type="domain" description="G" evidence="10">
    <location>
        <begin position="4"/>
        <end position="121"/>
    </location>
</feature>
<dbReference type="InterPro" id="IPR005225">
    <property type="entry name" value="Small_GTP-bd"/>
</dbReference>
<dbReference type="EMBL" id="AMFJ01021624">
    <property type="protein sequence ID" value="EKD66502.1"/>
    <property type="molecule type" value="Genomic_DNA"/>
</dbReference>
<evidence type="ECO:0000256" key="9">
    <source>
        <dbReference type="RuleBase" id="RU004481"/>
    </source>
</evidence>
<dbReference type="NCBIfam" id="TIGR00231">
    <property type="entry name" value="small_GTP"/>
    <property type="match status" value="2"/>
</dbReference>
<accession>K2AXL4</accession>
<dbReference type="GO" id="GO:0042254">
    <property type="term" value="P:ribosome biogenesis"/>
    <property type="evidence" value="ECO:0007669"/>
    <property type="project" value="UniProtKB-KW"/>
</dbReference>
<evidence type="ECO:0000256" key="3">
    <source>
        <dbReference type="ARBA" id="ARBA00022517"/>
    </source>
</evidence>
<feature type="binding site" evidence="8">
    <location>
        <begin position="58"/>
        <end position="62"/>
    </location>
    <ligand>
        <name>GTP</name>
        <dbReference type="ChEBI" id="CHEBI:37565"/>
        <label>1</label>
    </ligand>
</feature>
<comment type="function">
    <text evidence="8 9">GTPase that plays an essential role in the late steps of ribosome biogenesis.</text>
</comment>
<dbReference type="Pfam" id="PF01926">
    <property type="entry name" value="MMR_HSR1"/>
    <property type="match status" value="2"/>
</dbReference>
<dbReference type="InterPro" id="IPR027417">
    <property type="entry name" value="P-loop_NTPase"/>
</dbReference>